<sequence length="268" mass="29518">EHIIGAVGHIALAISEEDNLIFTQAPEGLAFVQRDDLSNQTYYSDEIGLSDVSIHKIAIDKELKLLYIGYLMGVDVLNYSKMPLQAQPILSSVLANMVLTDFIKVDPITHYVWITTQSDGVFVYNPISGLFVDTLGYNLPSPSVGIVTVDVNSTINKVYLGTEQGVFVLDTLTNASSWLTTNEGLPYNYTKVIKSCPEVDKIFMSTFNIATGRCGGLSVLFLNGTIKNYNWTDNTPGIYPRVIYDIALDPIRELGYIASPYSTSAEYG</sequence>
<evidence type="ECO:0000313" key="1">
    <source>
        <dbReference type="EMBL" id="GAH72025.1"/>
    </source>
</evidence>
<reference evidence="1" key="1">
    <citation type="journal article" date="2014" name="Front. Microbiol.">
        <title>High frequency of phylogenetically diverse reductive dehalogenase-homologous genes in deep subseafloor sedimentary metagenomes.</title>
        <authorList>
            <person name="Kawai M."/>
            <person name="Futagami T."/>
            <person name="Toyoda A."/>
            <person name="Takaki Y."/>
            <person name="Nishi S."/>
            <person name="Hori S."/>
            <person name="Arai W."/>
            <person name="Tsubouchi T."/>
            <person name="Morono Y."/>
            <person name="Uchiyama I."/>
            <person name="Ito T."/>
            <person name="Fujiyama A."/>
            <person name="Inagaki F."/>
            <person name="Takami H."/>
        </authorList>
    </citation>
    <scope>NUCLEOTIDE SEQUENCE</scope>
    <source>
        <strain evidence="1">Expedition CK06-06</strain>
    </source>
</reference>
<protein>
    <submittedName>
        <fullName evidence="1">Uncharacterized protein</fullName>
    </submittedName>
</protein>
<dbReference type="InterPro" id="IPR015943">
    <property type="entry name" value="WD40/YVTN_repeat-like_dom_sf"/>
</dbReference>
<organism evidence="1">
    <name type="scientific">marine sediment metagenome</name>
    <dbReference type="NCBI Taxonomy" id="412755"/>
    <lineage>
        <taxon>unclassified sequences</taxon>
        <taxon>metagenomes</taxon>
        <taxon>ecological metagenomes</taxon>
    </lineage>
</organism>
<comment type="caution">
    <text evidence="1">The sequence shown here is derived from an EMBL/GenBank/DDBJ whole genome shotgun (WGS) entry which is preliminary data.</text>
</comment>
<name>X1IS10_9ZZZZ</name>
<dbReference type="Gene3D" id="2.130.10.10">
    <property type="entry name" value="YVTN repeat-like/Quinoprotein amine dehydrogenase"/>
    <property type="match status" value="1"/>
</dbReference>
<gene>
    <name evidence="1" type="ORF">S03H2_45566</name>
</gene>
<feature type="non-terminal residue" evidence="1">
    <location>
        <position position="1"/>
    </location>
</feature>
<dbReference type="EMBL" id="BARU01028559">
    <property type="protein sequence ID" value="GAH72025.1"/>
    <property type="molecule type" value="Genomic_DNA"/>
</dbReference>
<dbReference type="AlphaFoldDB" id="X1IS10"/>
<accession>X1IS10</accession>
<proteinExistence type="predicted"/>
<feature type="non-terminal residue" evidence="1">
    <location>
        <position position="268"/>
    </location>
</feature>